<dbReference type="Gene3D" id="3.90.190.20">
    <property type="entry name" value="Mur ligase, C-terminal domain"/>
    <property type="match status" value="1"/>
</dbReference>
<evidence type="ECO:0000256" key="1">
    <source>
        <dbReference type="ARBA" id="ARBA00022598"/>
    </source>
</evidence>
<sequence>MDIGKHQIWNKISSYKKPFHLARFFLAKTLANWYPRSIFIGITGSVGKTTTKELCLAVLSQKFNKTIASIDNIDPILNIPLTLLKLRPHINKVILEMGIEYPGEMEFYLSLVKPFTAIITRMGFAHSEFMGSFENIIREKGLLISQLPKEGYAILNYDDTAVRKLAEETEAQVIFYGLDSKNCDIWASNIRLDGTKTRFEINYGVERVDINFNLLGRHFVYPALAAAALGICNHISLINIKKGLEKVLPMKHRLQLLDGLGGWHVLDDTYNSSPQALEEALNLLDEFPARRRIIVLGEMKELGGYSEKLHRVVAQKIYKDKIDLVFLGSGDTKYIADELLKLGFPPERMENNLSNSQLVPKVLKTAGKGDVVLVKGSRAVKLDEVVSRISKPV</sequence>
<keyword evidence="6" id="KW-0961">Cell wall biogenesis/degradation</keyword>
<keyword evidence="6" id="KW-0573">Peptidoglycan synthesis</keyword>
<dbReference type="InterPro" id="IPR051046">
    <property type="entry name" value="MurCDEF_CellWall_CoF430Synth"/>
</dbReference>
<name>A0A1F5N0F8_9BACT</name>
<dbReference type="SUPFAM" id="SSF53623">
    <property type="entry name" value="MurD-like peptide ligases, catalytic domain"/>
    <property type="match status" value="1"/>
</dbReference>
<evidence type="ECO:0000256" key="2">
    <source>
        <dbReference type="ARBA" id="ARBA00022618"/>
    </source>
</evidence>
<dbReference type="InterPro" id="IPR013221">
    <property type="entry name" value="Mur_ligase_cen"/>
</dbReference>
<comment type="subcellular location">
    <subcellularLocation>
        <location evidence="6">Cytoplasm</location>
    </subcellularLocation>
</comment>
<keyword evidence="3" id="KW-0547">Nucleotide-binding</keyword>
<dbReference type="InterPro" id="IPR005863">
    <property type="entry name" value="UDP-N-AcMur_synth"/>
</dbReference>
<evidence type="ECO:0000259" key="7">
    <source>
        <dbReference type="Pfam" id="PF02875"/>
    </source>
</evidence>
<dbReference type="Pfam" id="PF02875">
    <property type="entry name" value="Mur_ligase_C"/>
    <property type="match status" value="1"/>
</dbReference>
<protein>
    <recommendedName>
        <fullName evidence="6">UDP-N-acetylmuramoyl-tripeptide--D-alanyl-D-alanine ligase</fullName>
        <ecNumber evidence="6">6.3.2.10</ecNumber>
    </recommendedName>
</protein>
<dbReference type="InterPro" id="IPR036565">
    <property type="entry name" value="Mur-like_cat_sf"/>
</dbReference>
<organism evidence="9 10">
    <name type="scientific">Candidatus Daviesbacteria bacterium RIFOXYD1_FULL_41_10</name>
    <dbReference type="NCBI Taxonomy" id="1797801"/>
    <lineage>
        <taxon>Bacteria</taxon>
        <taxon>Candidatus Daviesiibacteriota</taxon>
    </lineage>
</organism>
<dbReference type="GO" id="GO:0005737">
    <property type="term" value="C:cytoplasm"/>
    <property type="evidence" value="ECO:0007669"/>
    <property type="project" value="UniProtKB-SubCell"/>
</dbReference>
<comment type="function">
    <text evidence="6">Involved in cell wall formation. Catalyzes the final step in the synthesis of UDP-N-acetylmuramoyl-pentapeptide, the precursor of murein.</text>
</comment>
<dbReference type="AlphaFoldDB" id="A0A1F5N0F8"/>
<dbReference type="InterPro" id="IPR004101">
    <property type="entry name" value="Mur_ligase_C"/>
</dbReference>
<comment type="pathway">
    <text evidence="6">Cell wall biogenesis; peptidoglycan biosynthesis.</text>
</comment>
<dbReference type="Pfam" id="PF08245">
    <property type="entry name" value="Mur_ligase_M"/>
    <property type="match status" value="1"/>
</dbReference>
<dbReference type="GO" id="GO:0071555">
    <property type="term" value="P:cell wall organization"/>
    <property type="evidence" value="ECO:0007669"/>
    <property type="project" value="UniProtKB-KW"/>
</dbReference>
<evidence type="ECO:0000256" key="4">
    <source>
        <dbReference type="ARBA" id="ARBA00022840"/>
    </source>
</evidence>
<dbReference type="GO" id="GO:0009252">
    <property type="term" value="P:peptidoglycan biosynthetic process"/>
    <property type="evidence" value="ECO:0007669"/>
    <property type="project" value="UniProtKB-UniPathway"/>
</dbReference>
<keyword evidence="2 6" id="KW-0132">Cell division</keyword>
<keyword evidence="1" id="KW-0436">Ligase</keyword>
<keyword evidence="6" id="KW-0133">Cell shape</keyword>
<dbReference type="GO" id="GO:0008360">
    <property type="term" value="P:regulation of cell shape"/>
    <property type="evidence" value="ECO:0007669"/>
    <property type="project" value="UniProtKB-KW"/>
</dbReference>
<evidence type="ECO:0000259" key="8">
    <source>
        <dbReference type="Pfam" id="PF08245"/>
    </source>
</evidence>
<dbReference type="InterPro" id="IPR036615">
    <property type="entry name" value="Mur_ligase_C_dom_sf"/>
</dbReference>
<comment type="catalytic activity">
    <reaction evidence="6">
        <text>D-alanyl-D-alanine + UDP-N-acetyl-alpha-D-muramoyl-L-alanyl-gamma-D-glutamyl-meso-2,6-diaminopimelate + ATP = UDP-N-acetyl-alpha-D-muramoyl-L-alanyl-gamma-D-glutamyl-meso-2,6-diaminopimeloyl-D-alanyl-D-alanine + ADP + phosphate + H(+)</text>
        <dbReference type="Rhea" id="RHEA:28374"/>
        <dbReference type="ChEBI" id="CHEBI:15378"/>
        <dbReference type="ChEBI" id="CHEBI:30616"/>
        <dbReference type="ChEBI" id="CHEBI:43474"/>
        <dbReference type="ChEBI" id="CHEBI:57822"/>
        <dbReference type="ChEBI" id="CHEBI:61386"/>
        <dbReference type="ChEBI" id="CHEBI:83905"/>
        <dbReference type="ChEBI" id="CHEBI:456216"/>
        <dbReference type="EC" id="6.3.2.10"/>
    </reaction>
</comment>
<evidence type="ECO:0000256" key="5">
    <source>
        <dbReference type="ARBA" id="ARBA00023306"/>
    </source>
</evidence>
<comment type="caution">
    <text evidence="9">The sequence shown here is derived from an EMBL/GenBank/DDBJ whole genome shotgun (WGS) entry which is preliminary data.</text>
</comment>
<dbReference type="EMBL" id="MFEC01000019">
    <property type="protein sequence ID" value="OGE71105.1"/>
    <property type="molecule type" value="Genomic_DNA"/>
</dbReference>
<keyword evidence="5 6" id="KW-0131">Cell cycle</keyword>
<dbReference type="GO" id="GO:0008766">
    <property type="term" value="F:UDP-N-acetylmuramoylalanyl-D-glutamyl-2,6-diaminopimelate-D-alanyl-D-alanine ligase activity"/>
    <property type="evidence" value="ECO:0007669"/>
    <property type="project" value="RHEA"/>
</dbReference>
<dbReference type="GO" id="GO:0005524">
    <property type="term" value="F:ATP binding"/>
    <property type="evidence" value="ECO:0007669"/>
    <property type="project" value="UniProtKB-KW"/>
</dbReference>
<dbReference type="SUPFAM" id="SSF53244">
    <property type="entry name" value="MurD-like peptide ligases, peptide-binding domain"/>
    <property type="match status" value="1"/>
</dbReference>
<dbReference type="GO" id="GO:0051301">
    <property type="term" value="P:cell division"/>
    <property type="evidence" value="ECO:0007669"/>
    <property type="project" value="UniProtKB-KW"/>
</dbReference>
<keyword evidence="4" id="KW-0067">ATP-binding</keyword>
<gene>
    <name evidence="9" type="ORF">A2617_04190</name>
</gene>
<evidence type="ECO:0000256" key="6">
    <source>
        <dbReference type="RuleBase" id="RU004136"/>
    </source>
</evidence>
<dbReference type="EC" id="6.3.2.10" evidence="6"/>
<proteinExistence type="predicted"/>
<dbReference type="PANTHER" id="PTHR43024:SF1">
    <property type="entry name" value="UDP-N-ACETYLMURAMOYL-TRIPEPTIDE--D-ALANYL-D-ALANINE LIGASE"/>
    <property type="match status" value="1"/>
</dbReference>
<feature type="domain" description="Mur ligase central" evidence="8">
    <location>
        <begin position="42"/>
        <end position="229"/>
    </location>
</feature>
<dbReference type="PANTHER" id="PTHR43024">
    <property type="entry name" value="UDP-N-ACETYLMURAMOYL-TRIPEPTIDE--D-ALANYL-D-ALANINE LIGASE"/>
    <property type="match status" value="1"/>
</dbReference>
<dbReference type="GO" id="GO:0047480">
    <property type="term" value="F:UDP-N-acetylmuramoyl-tripeptide-D-alanyl-D-alanine ligase activity"/>
    <property type="evidence" value="ECO:0007669"/>
    <property type="project" value="UniProtKB-EC"/>
</dbReference>
<evidence type="ECO:0000313" key="10">
    <source>
        <dbReference type="Proteomes" id="UP000177135"/>
    </source>
</evidence>
<evidence type="ECO:0000256" key="3">
    <source>
        <dbReference type="ARBA" id="ARBA00022741"/>
    </source>
</evidence>
<evidence type="ECO:0000313" key="9">
    <source>
        <dbReference type="EMBL" id="OGE71105.1"/>
    </source>
</evidence>
<accession>A0A1F5N0F8</accession>
<dbReference type="Gene3D" id="3.40.1190.10">
    <property type="entry name" value="Mur-like, catalytic domain"/>
    <property type="match status" value="1"/>
</dbReference>
<dbReference type="NCBIfam" id="TIGR01143">
    <property type="entry name" value="murF"/>
    <property type="match status" value="1"/>
</dbReference>
<reference evidence="9 10" key="1">
    <citation type="journal article" date="2016" name="Nat. Commun.">
        <title>Thousands of microbial genomes shed light on interconnected biogeochemical processes in an aquifer system.</title>
        <authorList>
            <person name="Anantharaman K."/>
            <person name="Brown C.T."/>
            <person name="Hug L.A."/>
            <person name="Sharon I."/>
            <person name="Castelle C.J."/>
            <person name="Probst A.J."/>
            <person name="Thomas B.C."/>
            <person name="Singh A."/>
            <person name="Wilkins M.J."/>
            <person name="Karaoz U."/>
            <person name="Brodie E.L."/>
            <person name="Williams K.H."/>
            <person name="Hubbard S.S."/>
            <person name="Banfield J.F."/>
        </authorList>
    </citation>
    <scope>NUCLEOTIDE SEQUENCE [LARGE SCALE GENOMIC DNA]</scope>
</reference>
<feature type="domain" description="Mur ligase C-terminal" evidence="7">
    <location>
        <begin position="252"/>
        <end position="378"/>
    </location>
</feature>
<dbReference type="UniPathway" id="UPA00219"/>
<dbReference type="Proteomes" id="UP000177135">
    <property type="component" value="Unassembled WGS sequence"/>
</dbReference>